<dbReference type="GO" id="GO:0004176">
    <property type="term" value="F:ATP-dependent peptidase activity"/>
    <property type="evidence" value="ECO:0007669"/>
    <property type="project" value="InterPro"/>
</dbReference>
<dbReference type="Pfam" id="PF05362">
    <property type="entry name" value="Lon_C"/>
    <property type="match status" value="1"/>
</dbReference>
<keyword evidence="9 11" id="KW-0238">DNA-binding</keyword>
<dbReference type="NCBIfam" id="TIGR00416">
    <property type="entry name" value="sms"/>
    <property type="match status" value="1"/>
</dbReference>
<dbReference type="GO" id="GO:0005829">
    <property type="term" value="C:cytosol"/>
    <property type="evidence" value="ECO:0007669"/>
    <property type="project" value="TreeGrafter"/>
</dbReference>
<dbReference type="SUPFAM" id="SSF52540">
    <property type="entry name" value="P-loop containing nucleoside triphosphate hydrolases"/>
    <property type="match status" value="1"/>
</dbReference>
<comment type="function">
    <text evidence="11">Plays a role in repairing double-strand DNA breaks, probably involving stabilizing or processing branched DNA or blocked replication forks.</text>
</comment>
<dbReference type="GO" id="GO:0006508">
    <property type="term" value="P:proteolysis"/>
    <property type="evidence" value="ECO:0007669"/>
    <property type="project" value="InterPro"/>
</dbReference>
<dbReference type="Gene3D" id="3.40.50.300">
    <property type="entry name" value="P-loop containing nucleotide triphosphate hydrolases"/>
    <property type="match status" value="1"/>
</dbReference>
<sequence length="458" mass="50216">MAKVKKIFACSNCGATSPKWIGKCPHCGEWNTYIEEVISRDTVTESKDKSWRTQEKASKSKPVPLPEIEAGETTRLTTPDAELNRVLGGGIVPGSLVLIGGQPGIGKSTLLLQLAMHVPFTILYISGEESDEQIKMRADRIGGEAKNCYILSETNTSKILKHAQNLRPSLVIIDSIQTLSSPHIDSMPGSVSQVRECAGELQRFAKEEHIPVFIIGHITKEGSIAGPKLLEHIVDAVLQFEGDRNYTYRILRTIKNRFGSTDELGIYEMQASGLREVSNPSELLLSQKDEDLSGSAVAATIEGLRPMLIETQALVSTSVYSAPQRSATGFDLRRLGMLLAVLEKRAGLFFAQNDVFLNIAGGIRVDDPAIDLSIVAALISSLEDVAIPTDVCFAGEVGLSGEIRTVNRVEQRIQEANRLGFKEIYISKYNTKGLDTGRYDIEVKAVSKVQELYYALFK</sequence>
<accession>A0A098S4C1</accession>
<dbReference type="GO" id="GO:0140664">
    <property type="term" value="F:ATP-dependent DNA damage sensor activity"/>
    <property type="evidence" value="ECO:0007669"/>
    <property type="project" value="InterPro"/>
</dbReference>
<dbReference type="InterPro" id="IPR027417">
    <property type="entry name" value="P-loop_NTPase"/>
</dbReference>
<dbReference type="GO" id="GO:0000725">
    <property type="term" value="P:recombinational repair"/>
    <property type="evidence" value="ECO:0007669"/>
    <property type="project" value="UniProtKB-UniRule"/>
</dbReference>
<evidence type="ECO:0000256" key="6">
    <source>
        <dbReference type="ARBA" id="ARBA00022833"/>
    </source>
</evidence>
<evidence type="ECO:0000256" key="3">
    <source>
        <dbReference type="ARBA" id="ARBA00022763"/>
    </source>
</evidence>
<organism evidence="15 16">
    <name type="scientific">Phaeodactylibacter xiamenensis</name>
    <dbReference type="NCBI Taxonomy" id="1524460"/>
    <lineage>
        <taxon>Bacteria</taxon>
        <taxon>Pseudomonadati</taxon>
        <taxon>Bacteroidota</taxon>
        <taxon>Saprospiria</taxon>
        <taxon>Saprospirales</taxon>
        <taxon>Haliscomenobacteraceae</taxon>
        <taxon>Phaeodactylibacter</taxon>
    </lineage>
</organism>
<gene>
    <name evidence="11" type="primary">radA</name>
    <name evidence="15" type="ORF">IX84_16295</name>
</gene>
<comment type="domain">
    <text evidence="11">The middle region has homology to RecA with ATPase motifs including the RadA KNRFG motif, while the C-terminus is homologous to Lon protease.</text>
</comment>
<comment type="similarity">
    <text evidence="11 13">Belongs to the RecA family. RadA subfamily.</text>
</comment>
<keyword evidence="4 13" id="KW-0863">Zinc-finger</keyword>
<evidence type="ECO:0000256" key="7">
    <source>
        <dbReference type="ARBA" id="ARBA00022840"/>
    </source>
</evidence>
<dbReference type="InterPro" id="IPR014721">
    <property type="entry name" value="Ribsml_uS5_D2-typ_fold_subgr"/>
</dbReference>
<dbReference type="SUPFAM" id="SSF54211">
    <property type="entry name" value="Ribosomal protein S5 domain 2-like"/>
    <property type="match status" value="1"/>
</dbReference>
<keyword evidence="2 11" id="KW-0547">Nucleotide-binding</keyword>
<dbReference type="EMBL" id="JPOS01000038">
    <property type="protein sequence ID" value="KGE87209.1"/>
    <property type="molecule type" value="Genomic_DNA"/>
</dbReference>
<evidence type="ECO:0000256" key="13">
    <source>
        <dbReference type="RuleBase" id="RU003555"/>
    </source>
</evidence>
<dbReference type="InterPro" id="IPR003593">
    <property type="entry name" value="AAA+_ATPase"/>
</dbReference>
<protein>
    <recommendedName>
        <fullName evidence="11 12">DNA repair protein RadA</fullName>
    </recommendedName>
</protein>
<feature type="binding site" evidence="11">
    <location>
        <begin position="101"/>
        <end position="108"/>
    </location>
    <ligand>
        <name>ATP</name>
        <dbReference type="ChEBI" id="CHEBI:30616"/>
    </ligand>
</feature>
<dbReference type="Proteomes" id="UP000029736">
    <property type="component" value="Unassembled WGS sequence"/>
</dbReference>
<dbReference type="GO" id="GO:0005524">
    <property type="term" value="F:ATP binding"/>
    <property type="evidence" value="ECO:0007669"/>
    <property type="project" value="UniProtKB-UniRule"/>
</dbReference>
<evidence type="ECO:0000313" key="16">
    <source>
        <dbReference type="Proteomes" id="UP000029736"/>
    </source>
</evidence>
<dbReference type="PROSITE" id="PS50162">
    <property type="entry name" value="RECA_2"/>
    <property type="match status" value="1"/>
</dbReference>
<dbReference type="InterPro" id="IPR020568">
    <property type="entry name" value="Ribosomal_Su5_D2-typ_SF"/>
</dbReference>
<dbReference type="GO" id="GO:0008270">
    <property type="term" value="F:zinc ion binding"/>
    <property type="evidence" value="ECO:0007669"/>
    <property type="project" value="UniProtKB-KW"/>
</dbReference>
<dbReference type="PRINTS" id="PR01874">
    <property type="entry name" value="DNAREPAIRADA"/>
</dbReference>
<dbReference type="InterPro" id="IPR004504">
    <property type="entry name" value="DNA_repair_RadA"/>
</dbReference>
<reference evidence="15 16" key="1">
    <citation type="journal article" date="2014" name="Int. J. Syst. Evol. Microbiol.">
        <title>Phaeodactylibacter xiamenensis gen. nov., sp. nov., a member of the family Saprospiraceae isolated from the marine alga Phaeodactylum tricornutum.</title>
        <authorList>
            <person name="Chen Z.Jr."/>
            <person name="Lei X."/>
            <person name="Lai Q."/>
            <person name="Li Y."/>
            <person name="Zhang B."/>
            <person name="Zhang J."/>
            <person name="Zhang H."/>
            <person name="Yang L."/>
            <person name="Zheng W."/>
            <person name="Tian Y."/>
            <person name="Yu Z."/>
            <person name="Xu H.Jr."/>
            <person name="Zheng T."/>
        </authorList>
    </citation>
    <scope>NUCLEOTIDE SEQUENCE [LARGE SCALE GENOMIC DNA]</scope>
    <source>
        <strain evidence="15 16">KD52</strain>
    </source>
</reference>
<feature type="domain" description="RecA family profile 1" evidence="14">
    <location>
        <begin position="72"/>
        <end position="218"/>
    </location>
</feature>
<dbReference type="CDD" id="cd01121">
    <property type="entry name" value="RadA_SMS_N"/>
    <property type="match status" value="1"/>
</dbReference>
<dbReference type="InterPro" id="IPR008269">
    <property type="entry name" value="Lon_proteolytic"/>
</dbReference>
<keyword evidence="7 11" id="KW-0067">ATP-binding</keyword>
<evidence type="ECO:0000256" key="2">
    <source>
        <dbReference type="ARBA" id="ARBA00022741"/>
    </source>
</evidence>
<evidence type="ECO:0000256" key="1">
    <source>
        <dbReference type="ARBA" id="ARBA00022723"/>
    </source>
</evidence>
<keyword evidence="3 11" id="KW-0227">DNA damage</keyword>
<dbReference type="SMART" id="SM00382">
    <property type="entry name" value="AAA"/>
    <property type="match status" value="1"/>
</dbReference>
<evidence type="ECO:0000256" key="11">
    <source>
        <dbReference type="HAMAP-Rule" id="MF_01498"/>
    </source>
</evidence>
<evidence type="ECO:0000256" key="12">
    <source>
        <dbReference type="NCBIfam" id="TIGR00416"/>
    </source>
</evidence>
<dbReference type="GO" id="GO:0004252">
    <property type="term" value="F:serine-type endopeptidase activity"/>
    <property type="evidence" value="ECO:0007669"/>
    <property type="project" value="InterPro"/>
</dbReference>
<evidence type="ECO:0000313" key="15">
    <source>
        <dbReference type="EMBL" id="KGE87209.1"/>
    </source>
</evidence>
<keyword evidence="6 13" id="KW-0862">Zinc</keyword>
<feature type="region of interest" description="Lon-protease-like" evidence="11">
    <location>
        <begin position="354"/>
        <end position="458"/>
    </location>
</feature>
<proteinExistence type="inferred from homology"/>
<evidence type="ECO:0000256" key="9">
    <source>
        <dbReference type="ARBA" id="ARBA00023125"/>
    </source>
</evidence>
<dbReference type="InterPro" id="IPR020588">
    <property type="entry name" value="RecA_ATP-bd"/>
</dbReference>
<dbReference type="Pfam" id="PF13481">
    <property type="entry name" value="AAA_25"/>
    <property type="match status" value="1"/>
</dbReference>
<dbReference type="STRING" id="1524460.IX84_16295"/>
<evidence type="ECO:0000259" key="14">
    <source>
        <dbReference type="PROSITE" id="PS50162"/>
    </source>
</evidence>
<keyword evidence="16" id="KW-1185">Reference proteome</keyword>
<dbReference type="GO" id="GO:0003684">
    <property type="term" value="F:damaged DNA binding"/>
    <property type="evidence" value="ECO:0007669"/>
    <property type="project" value="InterPro"/>
</dbReference>
<keyword evidence="8 11" id="KW-0346">Stress response</keyword>
<keyword evidence="5" id="KW-0378">Hydrolase</keyword>
<dbReference type="RefSeq" id="WP_044222707.1">
    <property type="nucleotide sequence ID" value="NZ_JBKAGJ010000021.1"/>
</dbReference>
<keyword evidence="1 11" id="KW-0479">Metal-binding</keyword>
<keyword evidence="10 11" id="KW-0234">DNA repair</keyword>
<name>A0A098S4C1_9BACT</name>
<dbReference type="PANTHER" id="PTHR32472:SF10">
    <property type="entry name" value="DNA REPAIR PROTEIN RADA-LIKE PROTEIN"/>
    <property type="match status" value="1"/>
</dbReference>
<dbReference type="PANTHER" id="PTHR32472">
    <property type="entry name" value="DNA REPAIR PROTEIN RADA"/>
    <property type="match status" value="1"/>
</dbReference>
<evidence type="ECO:0000256" key="8">
    <source>
        <dbReference type="ARBA" id="ARBA00023016"/>
    </source>
</evidence>
<comment type="caution">
    <text evidence="15">The sequence shown here is derived from an EMBL/GenBank/DDBJ whole genome shotgun (WGS) entry which is preliminary data.</text>
</comment>
<dbReference type="Pfam" id="PF18073">
    <property type="entry name" value="Zn_ribbon_LapB"/>
    <property type="match status" value="1"/>
</dbReference>
<evidence type="ECO:0000256" key="10">
    <source>
        <dbReference type="ARBA" id="ARBA00023204"/>
    </source>
</evidence>
<dbReference type="AlphaFoldDB" id="A0A098S4C1"/>
<dbReference type="OrthoDB" id="9803906at2"/>
<dbReference type="HAMAP" id="MF_01498">
    <property type="entry name" value="RadA_bact"/>
    <property type="match status" value="1"/>
</dbReference>
<evidence type="ECO:0000256" key="4">
    <source>
        <dbReference type="ARBA" id="ARBA00022771"/>
    </source>
</evidence>
<evidence type="ECO:0000256" key="5">
    <source>
        <dbReference type="ARBA" id="ARBA00022801"/>
    </source>
</evidence>
<dbReference type="InterPro" id="IPR041166">
    <property type="entry name" value="Rubredoxin_2"/>
</dbReference>
<feature type="short sequence motif" description="RadA KNRFG motif" evidence="11">
    <location>
        <begin position="255"/>
        <end position="259"/>
    </location>
</feature>
<dbReference type="Gene3D" id="3.30.230.10">
    <property type="match status" value="1"/>
</dbReference>
<dbReference type="FunFam" id="3.40.50.300:FF:000050">
    <property type="entry name" value="DNA repair protein RadA"/>
    <property type="match status" value="1"/>
</dbReference>
<comment type="function">
    <text evidence="13">DNA-dependent ATPase involved in processing of recombination intermediates, plays a role in repairing DNA breaks. Stimulates the branch migration of RecA-mediated strand transfer reactions, allowing the 3' invading strand to extend heteroduplex DNA faster. Binds ssDNA in the presence of ADP but not other nucleotides, has ATPase activity that is stimulated by ssDNA and various branched DNA structures, but inhibited by SSB. Does not have RecA's homology-searching function.</text>
</comment>